<keyword evidence="2" id="KW-1185">Reference proteome</keyword>
<name>A0A517YHS3_9BACT</name>
<gene>
    <name evidence="1" type="ORF">ETAA8_48700</name>
</gene>
<dbReference type="PANTHER" id="PTHR43737">
    <property type="entry name" value="BLL7424 PROTEIN"/>
    <property type="match status" value="1"/>
</dbReference>
<dbReference type="PANTHER" id="PTHR43737:SF1">
    <property type="entry name" value="DUF1501 DOMAIN-CONTAINING PROTEIN"/>
    <property type="match status" value="1"/>
</dbReference>
<evidence type="ECO:0000313" key="2">
    <source>
        <dbReference type="Proteomes" id="UP000315017"/>
    </source>
</evidence>
<dbReference type="KEGG" id="aagg:ETAA8_48700"/>
<evidence type="ECO:0008006" key="3">
    <source>
        <dbReference type="Google" id="ProtNLM"/>
    </source>
</evidence>
<protein>
    <recommendedName>
        <fullName evidence="3">DUF1501 domain-containing protein</fullName>
    </recommendedName>
</protein>
<dbReference type="EMBL" id="CP036274">
    <property type="protein sequence ID" value="QDU29755.1"/>
    <property type="molecule type" value="Genomic_DNA"/>
</dbReference>
<organism evidence="1 2">
    <name type="scientific">Anatilimnocola aggregata</name>
    <dbReference type="NCBI Taxonomy" id="2528021"/>
    <lineage>
        <taxon>Bacteria</taxon>
        <taxon>Pseudomonadati</taxon>
        <taxon>Planctomycetota</taxon>
        <taxon>Planctomycetia</taxon>
        <taxon>Pirellulales</taxon>
        <taxon>Pirellulaceae</taxon>
        <taxon>Anatilimnocola</taxon>
    </lineage>
</organism>
<dbReference type="SUPFAM" id="SSF53649">
    <property type="entry name" value="Alkaline phosphatase-like"/>
    <property type="match status" value="1"/>
</dbReference>
<proteinExistence type="predicted"/>
<dbReference type="Pfam" id="PF07394">
    <property type="entry name" value="DUF1501"/>
    <property type="match status" value="1"/>
</dbReference>
<accession>A0A517YHS3</accession>
<dbReference type="Gene3D" id="3.40.720.10">
    <property type="entry name" value="Alkaline Phosphatase, subunit A"/>
    <property type="match status" value="1"/>
</dbReference>
<sequence length="457" mass="50623">MSLIEPSPGFTRRQLIERLGGGLGLAGLLPLLGDSPASAAQLQFRPRAKRVIQLFMNGGPFQADFFDPKPLLAKYEGQRPEEVVLRTERVTAGLLASPFAYSKHGSSGLPISELLPNLAKFADDLCVLRSLHTDNPNHGPALYQMNNGTITPRRPSMGSWFLYGLGSENQNLPGYVVLCPGRPVRFAELWTSAFLPAQFQGTYINHSNLAPAAMIPFLKNGSMTTTSQRQQLDLLQSLNREHLAERGADDQLDARINSLETAFRMQTEAADAFDISHEPKAIRAEYGEGKFADACLLARRLAERGVRFTQIYYGNGQPWDTHSKHHEQVRTLAKAIDQPIAALLADLKRTGLLEDTLVVWGGEFGRTPTSENGDGRDHNHYGFTMCLAGGGVRGGMTYGETDDFGFRAVQNKVHIHDLHATILYLLGINHEKLTYRYSGRDFRLTDVHGRILQEIVT</sequence>
<evidence type="ECO:0000313" key="1">
    <source>
        <dbReference type="EMBL" id="QDU29755.1"/>
    </source>
</evidence>
<dbReference type="RefSeq" id="WP_238397544.1">
    <property type="nucleotide sequence ID" value="NZ_CP036274.1"/>
</dbReference>
<reference evidence="1 2" key="1">
    <citation type="submission" date="2019-02" db="EMBL/GenBank/DDBJ databases">
        <title>Deep-cultivation of Planctomycetes and their phenomic and genomic characterization uncovers novel biology.</title>
        <authorList>
            <person name="Wiegand S."/>
            <person name="Jogler M."/>
            <person name="Boedeker C."/>
            <person name="Pinto D."/>
            <person name="Vollmers J."/>
            <person name="Rivas-Marin E."/>
            <person name="Kohn T."/>
            <person name="Peeters S.H."/>
            <person name="Heuer A."/>
            <person name="Rast P."/>
            <person name="Oberbeckmann S."/>
            <person name="Bunk B."/>
            <person name="Jeske O."/>
            <person name="Meyerdierks A."/>
            <person name="Storesund J.E."/>
            <person name="Kallscheuer N."/>
            <person name="Luecker S."/>
            <person name="Lage O.M."/>
            <person name="Pohl T."/>
            <person name="Merkel B.J."/>
            <person name="Hornburger P."/>
            <person name="Mueller R.-W."/>
            <person name="Bruemmer F."/>
            <person name="Labrenz M."/>
            <person name="Spormann A.M."/>
            <person name="Op den Camp H."/>
            <person name="Overmann J."/>
            <person name="Amann R."/>
            <person name="Jetten M.S.M."/>
            <person name="Mascher T."/>
            <person name="Medema M.H."/>
            <person name="Devos D.P."/>
            <person name="Kaster A.-K."/>
            <person name="Ovreas L."/>
            <person name="Rohde M."/>
            <person name="Galperin M.Y."/>
            <person name="Jogler C."/>
        </authorList>
    </citation>
    <scope>NUCLEOTIDE SEQUENCE [LARGE SCALE GENOMIC DNA]</scope>
    <source>
        <strain evidence="1 2">ETA_A8</strain>
    </source>
</reference>
<dbReference type="Proteomes" id="UP000315017">
    <property type="component" value="Chromosome"/>
</dbReference>
<dbReference type="InterPro" id="IPR010869">
    <property type="entry name" value="DUF1501"/>
</dbReference>
<dbReference type="AlphaFoldDB" id="A0A517YHS3"/>
<dbReference type="InterPro" id="IPR017850">
    <property type="entry name" value="Alkaline_phosphatase_core_sf"/>
</dbReference>
<dbReference type="InterPro" id="IPR006311">
    <property type="entry name" value="TAT_signal"/>
</dbReference>
<dbReference type="PROSITE" id="PS51318">
    <property type="entry name" value="TAT"/>
    <property type="match status" value="1"/>
</dbReference>